<evidence type="ECO:0000313" key="1">
    <source>
        <dbReference type="EMBL" id="EQC34649.1"/>
    </source>
</evidence>
<dbReference type="AlphaFoldDB" id="T0Q9R6"/>
<proteinExistence type="predicted"/>
<keyword evidence="2" id="KW-1185">Reference proteome</keyword>
<dbReference type="OrthoDB" id="27483at2759"/>
<dbReference type="GeneID" id="19948696"/>
<organism evidence="1 2">
    <name type="scientific">Saprolegnia diclina (strain VS20)</name>
    <dbReference type="NCBI Taxonomy" id="1156394"/>
    <lineage>
        <taxon>Eukaryota</taxon>
        <taxon>Sar</taxon>
        <taxon>Stramenopiles</taxon>
        <taxon>Oomycota</taxon>
        <taxon>Saprolegniomycetes</taxon>
        <taxon>Saprolegniales</taxon>
        <taxon>Saprolegniaceae</taxon>
        <taxon>Saprolegnia</taxon>
    </lineage>
</organism>
<dbReference type="VEuPathDB" id="FungiDB:SDRG_07969"/>
<dbReference type="eggNOG" id="ENOG502SY4E">
    <property type="taxonomic scope" value="Eukaryota"/>
</dbReference>
<accession>T0Q9R6</accession>
<dbReference type="EMBL" id="JH767154">
    <property type="protein sequence ID" value="EQC34649.1"/>
    <property type="molecule type" value="Genomic_DNA"/>
</dbReference>
<protein>
    <submittedName>
        <fullName evidence="1">Uncharacterized protein</fullName>
    </submittedName>
</protein>
<dbReference type="Proteomes" id="UP000030762">
    <property type="component" value="Unassembled WGS sequence"/>
</dbReference>
<name>T0Q9R6_SAPDV</name>
<dbReference type="InParanoid" id="T0Q9R6"/>
<sequence length="944" mass="104560">MEYDSCDSRNVSDDDEYLESDCARPYATAFVKLKSKDTFLYTLKCPRDVRPPRIHIGRKAFAWPLSKAHEKRLDALYDTDTILPASDFSIDDFDAWWATAGENVLLEGRGALGLASSVAIGVTLSHLAIDVSGNGNGLHAQKSAANAFGSVIFVLPSAHKGGRITFTQGHHTEKLDASPTVMHVAMTYLQTYISSTRLSSGRRYALVFNLVPLGDSFMPRMPPKMLEAIEGFKALAARPVQRHRRMRLSWADTHLVDVLLATGAYDVALVSFRKLPDEEDLHFCFIDDFGPHSKSDEEYVDRRHENKITSCVPHPACCIPDTVLEVLKHQGTHTFPECPRSVRYAVFIKCSPTVLVFWPTQYRAEILGIDSALLHLQRAMIAPKPYNLIGFATARDLAASVLSTFGCGTRRDYVPVSHGASLQTQQWGFTKMMGDLLLALDDVTLVQRFLRDAVGITANTPLDKVAPVVHALLHHFGWPALGDAMLGLVRRWLLTATGPLLQLLLSLAGRSARPVCAKLHQPFFGEWLKAAWSLLVVHPHLKFRCHKVYRVDVVRDLLLLDAYVLFQLPKEPANNYLGGHLPPMLLADVDDYVHGGCHVVEAIRYMYAGDSQMLLSQLPEALVLAAYTSTELGDFIDVLLAAYHEPLSRRASNTFTEALDMSPFALASFLVVLDLGGHCDVKFIASLWSRWALSDAFGPSDDYVDKGVLAVSARLQEHVTTVLLDGAPTLMPLQTAENCVRLGKAKLPTKRSLALLAMMAPKSVSAFATAWLSALPPTIEATRYLLFPIIEWMHCWRQQAHGDAVACLASVCLQRLHDARIPVRANPALVLLDIDMTREHCAQCNQVAEFLRDSTKTHVVLTATSNTVCSMLRTLVTAHKDRLEFAAEDPPCSKYLRTTLLRKVLPKSPGPRVENDDVRDDCRIAALEAMTADSARPTKRPRVA</sequence>
<evidence type="ECO:0000313" key="2">
    <source>
        <dbReference type="Proteomes" id="UP000030762"/>
    </source>
</evidence>
<gene>
    <name evidence="1" type="ORF">SDRG_07969</name>
</gene>
<dbReference type="RefSeq" id="XP_008612055.1">
    <property type="nucleotide sequence ID" value="XM_008613833.1"/>
</dbReference>
<reference evidence="1 2" key="1">
    <citation type="submission" date="2012-04" db="EMBL/GenBank/DDBJ databases">
        <title>The Genome Sequence of Saprolegnia declina VS20.</title>
        <authorList>
            <consortium name="The Broad Institute Genome Sequencing Platform"/>
            <person name="Russ C."/>
            <person name="Nusbaum C."/>
            <person name="Tyler B."/>
            <person name="van West P."/>
            <person name="Dieguez-Uribeondo J."/>
            <person name="de Bruijn I."/>
            <person name="Tripathy S."/>
            <person name="Jiang R."/>
            <person name="Young S.K."/>
            <person name="Zeng Q."/>
            <person name="Gargeya S."/>
            <person name="Fitzgerald M."/>
            <person name="Haas B."/>
            <person name="Abouelleil A."/>
            <person name="Alvarado L."/>
            <person name="Arachchi H.M."/>
            <person name="Berlin A."/>
            <person name="Chapman S.B."/>
            <person name="Goldberg J."/>
            <person name="Griggs A."/>
            <person name="Gujja S."/>
            <person name="Hansen M."/>
            <person name="Howarth C."/>
            <person name="Imamovic A."/>
            <person name="Larimer J."/>
            <person name="McCowen C."/>
            <person name="Montmayeur A."/>
            <person name="Murphy C."/>
            <person name="Neiman D."/>
            <person name="Pearson M."/>
            <person name="Priest M."/>
            <person name="Roberts A."/>
            <person name="Saif S."/>
            <person name="Shea T."/>
            <person name="Sisk P."/>
            <person name="Sykes S."/>
            <person name="Wortman J."/>
            <person name="Nusbaum C."/>
            <person name="Birren B."/>
        </authorList>
    </citation>
    <scope>NUCLEOTIDE SEQUENCE [LARGE SCALE GENOMIC DNA]</scope>
    <source>
        <strain evidence="1 2">VS20</strain>
    </source>
</reference>